<dbReference type="EMBL" id="JANIEX010000004">
    <property type="protein sequence ID" value="KAJ3576820.1"/>
    <property type="molecule type" value="Genomic_DNA"/>
</dbReference>
<evidence type="ECO:0000313" key="1">
    <source>
        <dbReference type="EMBL" id="KAJ3576820.1"/>
    </source>
</evidence>
<comment type="caution">
    <text evidence="1">The sequence shown here is derived from an EMBL/GenBank/DDBJ whole genome shotgun (WGS) entry which is preliminary data.</text>
</comment>
<reference evidence="1" key="1">
    <citation type="submission" date="2022-07" db="EMBL/GenBank/DDBJ databases">
        <title>Genome Sequence of Leucocoprinus birnbaumii.</title>
        <authorList>
            <person name="Buettner E."/>
        </authorList>
    </citation>
    <scope>NUCLEOTIDE SEQUENCE</scope>
    <source>
        <strain evidence="1">VT141</strain>
    </source>
</reference>
<organism evidence="1 2">
    <name type="scientific">Leucocoprinus birnbaumii</name>
    <dbReference type="NCBI Taxonomy" id="56174"/>
    <lineage>
        <taxon>Eukaryota</taxon>
        <taxon>Fungi</taxon>
        <taxon>Dikarya</taxon>
        <taxon>Basidiomycota</taxon>
        <taxon>Agaricomycotina</taxon>
        <taxon>Agaricomycetes</taxon>
        <taxon>Agaricomycetidae</taxon>
        <taxon>Agaricales</taxon>
        <taxon>Agaricineae</taxon>
        <taxon>Agaricaceae</taxon>
        <taxon>Leucocoprinus</taxon>
    </lineage>
</organism>
<name>A0AAD5W2I6_9AGAR</name>
<proteinExistence type="predicted"/>
<evidence type="ECO:0008006" key="3">
    <source>
        <dbReference type="Google" id="ProtNLM"/>
    </source>
</evidence>
<evidence type="ECO:0000313" key="2">
    <source>
        <dbReference type="Proteomes" id="UP001213000"/>
    </source>
</evidence>
<gene>
    <name evidence="1" type="ORF">NP233_g164</name>
</gene>
<sequence>MDLKSGLHVPQELLDQITEHIRHDTHTVLNLCLVSRNFCSSAQSVLYRKIRVVTSVTYRLSRRDDPGILDVAGCTRFLATIAALNRHLGTYVHEFHYTPENGSRPAKFWELMNRALYYMSNLRVFAFRNFVSPSKRCLFWGTRFQLEEFYWDDGYSIDVDGDLVWFLKTQPQLRVLAAPLGNADIRVPHFPKLQTFIGDGESMEHLVRNNSVEKFRWRASLSDDAIANRESMRMALSKLRVLSIGSSQTSSLMPTLALYLQSLEVLHVNYINALHVSDSPCLLLSMA</sequence>
<dbReference type="AlphaFoldDB" id="A0AAD5W2I6"/>
<dbReference type="Proteomes" id="UP001213000">
    <property type="component" value="Unassembled WGS sequence"/>
</dbReference>
<keyword evidence="2" id="KW-1185">Reference proteome</keyword>
<protein>
    <recommendedName>
        <fullName evidence="3">F-box domain-containing protein</fullName>
    </recommendedName>
</protein>
<accession>A0AAD5W2I6</accession>